<dbReference type="Gene3D" id="3.40.50.300">
    <property type="entry name" value="P-loop containing nucleotide triphosphate hydrolases"/>
    <property type="match status" value="1"/>
</dbReference>
<keyword evidence="2" id="KW-1185">Reference proteome</keyword>
<dbReference type="AlphaFoldDB" id="A0AAV8G5Q4"/>
<dbReference type="Proteomes" id="UP001140206">
    <property type="component" value="Chromosome 2"/>
</dbReference>
<dbReference type="EMBL" id="JAMFTS010000002">
    <property type="protein sequence ID" value="KAJ4801034.1"/>
    <property type="molecule type" value="Genomic_DNA"/>
</dbReference>
<gene>
    <name evidence="1" type="ORF">LUZ62_052280</name>
</gene>
<name>A0AAV8G5Q4_9POAL</name>
<evidence type="ECO:0000313" key="2">
    <source>
        <dbReference type="Proteomes" id="UP001140206"/>
    </source>
</evidence>
<comment type="caution">
    <text evidence="1">The sequence shown here is derived from an EMBL/GenBank/DDBJ whole genome shotgun (WGS) entry which is preliminary data.</text>
</comment>
<reference evidence="1" key="1">
    <citation type="submission" date="2022-08" db="EMBL/GenBank/DDBJ databases">
        <authorList>
            <person name="Marques A."/>
        </authorList>
    </citation>
    <scope>NUCLEOTIDE SEQUENCE</scope>
    <source>
        <strain evidence="1">RhyPub2mFocal</strain>
        <tissue evidence="1">Leaves</tissue>
    </source>
</reference>
<dbReference type="SUPFAM" id="SSF52540">
    <property type="entry name" value="P-loop containing nucleoside triphosphate hydrolases"/>
    <property type="match status" value="1"/>
</dbReference>
<sequence length="556" mass="64351">MWGIISAFGGVVGEKAADMIISGVASPFISRFQMQQDLDVSLNMLEEQLLKLNAAFVEARQRRITNPELLEWWAKLIADSYRGDYYHRTIKHRNSPPDCEDTDSPTNRAAKRRRFNNSIRTLLFGDEEMQNLYDVLKRLQAIDVHSFLQMVHAQPRRSMRTYLYMDRERLFGRDKEIQQVMNFLLKPIKTGENNVSFLPIVCPRPQGKTSLALRCFYDSKVQDHFTLKIYIRCSGITMKLGLNNCIHFIYCFDNICKEIQKKCKSRVTQSWETNYNDRNTLQAMLKQNLSSQRFLLVLDGFAGLDSMVLNDLWECLNCGEKGSKVIIVSSIFHYDSYYKNGHIGRYENKIVCPVEMPLAIDDFSEDEYFKCFCEYALGGAHPDDYPNLARMGREMVKKMNGSIWAITILGEILRENLNAQFWSKLLRVLDDSWAINTEMNKCNGTRATPYQENITLAIDVMCRLLPGNLQVSYIGMVNHPLDCEVKRFRELMVLGPDHCRPLIKDGWSHGIKFWVRGLGYLDECNYIEVVCHSSFMGQNNCTERDYPIAIRPCLFG</sequence>
<accession>A0AAV8G5Q4</accession>
<protein>
    <submittedName>
        <fullName evidence="1">Uncharacterized protein</fullName>
    </submittedName>
</protein>
<proteinExistence type="predicted"/>
<dbReference type="PANTHER" id="PTHR33377:SF62">
    <property type="entry name" value="OS10G0133166 PROTEIN"/>
    <property type="match status" value="1"/>
</dbReference>
<dbReference type="PANTHER" id="PTHR33377">
    <property type="entry name" value="OS10G0134700 PROTEIN-RELATED"/>
    <property type="match status" value="1"/>
</dbReference>
<dbReference type="InterPro" id="IPR027417">
    <property type="entry name" value="P-loop_NTPase"/>
</dbReference>
<dbReference type="GO" id="GO:0043531">
    <property type="term" value="F:ADP binding"/>
    <property type="evidence" value="ECO:0007669"/>
    <property type="project" value="InterPro"/>
</dbReference>
<organism evidence="1 2">
    <name type="scientific">Rhynchospora pubera</name>
    <dbReference type="NCBI Taxonomy" id="906938"/>
    <lineage>
        <taxon>Eukaryota</taxon>
        <taxon>Viridiplantae</taxon>
        <taxon>Streptophyta</taxon>
        <taxon>Embryophyta</taxon>
        <taxon>Tracheophyta</taxon>
        <taxon>Spermatophyta</taxon>
        <taxon>Magnoliopsida</taxon>
        <taxon>Liliopsida</taxon>
        <taxon>Poales</taxon>
        <taxon>Cyperaceae</taxon>
        <taxon>Cyperoideae</taxon>
        <taxon>Rhynchosporeae</taxon>
        <taxon>Rhynchospora</taxon>
    </lineage>
</organism>
<evidence type="ECO:0000313" key="1">
    <source>
        <dbReference type="EMBL" id="KAJ4801034.1"/>
    </source>
</evidence>